<sequence>MIIGVDFDNTIADYTGVFYDIALNLGWIPSSVGVTKEAVKSYFINHGKEPKWTELQGIVYGKEIMRANPYDGCLATLQALHDDGHEIKLISHKTKYPIIGEKVDIHHAATRWLMENQFISSKLGPIAERNVFFNQTLDQKVMTISAQKCDVFIDDLERVLNHERFPETTQKVLFNPQAQLQTFGQVNNWTSIIDLINRNVSEGIM</sequence>
<dbReference type="RefSeq" id="WP_099640577.1">
    <property type="nucleotide sequence ID" value="NZ_NKHF01000008.1"/>
</dbReference>
<dbReference type="Gene3D" id="3.40.50.1000">
    <property type="entry name" value="HAD superfamily/HAD-like"/>
    <property type="match status" value="1"/>
</dbReference>
<dbReference type="InterPro" id="IPR036412">
    <property type="entry name" value="HAD-like_sf"/>
</dbReference>
<accession>A0A2A5JVN2</accession>
<gene>
    <name evidence="1" type="ORF">CEX98_02610</name>
</gene>
<name>A0A2A5JVN2_PSEO7</name>
<evidence type="ECO:0000313" key="2">
    <source>
        <dbReference type="Proteomes" id="UP000228621"/>
    </source>
</evidence>
<dbReference type="Proteomes" id="UP000228621">
    <property type="component" value="Unassembled WGS sequence"/>
</dbReference>
<reference evidence="2" key="1">
    <citation type="journal article" date="2019" name="Genome Announc.">
        <title>Draft Genome Sequence of Pseudoalteromonas piscicida Strain 36Y ROTHPW, an Hypersaline Seawater Isolate from the South Coast of Sonora, Mexico.</title>
        <authorList>
            <person name="Sanchez-Diaz R."/>
            <person name="Molina-Garza Z.J."/>
            <person name="Cruz-Suarez L.E."/>
            <person name="Selvin J."/>
            <person name="Kiran G.S."/>
            <person name="Ibarra-Gamez J.C."/>
            <person name="Gomez-Gil B."/>
            <person name="Galaviz-Silva L."/>
        </authorList>
    </citation>
    <scope>NUCLEOTIDE SEQUENCE [LARGE SCALE GENOMIC DNA]</scope>
    <source>
        <strain evidence="2">36Y_RITHPW</strain>
    </source>
</reference>
<evidence type="ECO:0000313" key="1">
    <source>
        <dbReference type="EMBL" id="PCK33406.1"/>
    </source>
</evidence>
<protein>
    <recommendedName>
        <fullName evidence="3">Haloacid dehalogenase-like hydrolase</fullName>
    </recommendedName>
</protein>
<proteinExistence type="predicted"/>
<organism evidence="1 2">
    <name type="scientific">Pseudoalteromonas piscicida</name>
    <dbReference type="NCBI Taxonomy" id="43662"/>
    <lineage>
        <taxon>Bacteria</taxon>
        <taxon>Pseudomonadati</taxon>
        <taxon>Pseudomonadota</taxon>
        <taxon>Gammaproteobacteria</taxon>
        <taxon>Alteromonadales</taxon>
        <taxon>Pseudoalteromonadaceae</taxon>
        <taxon>Pseudoalteromonas</taxon>
    </lineage>
</organism>
<dbReference type="SUPFAM" id="SSF56784">
    <property type="entry name" value="HAD-like"/>
    <property type="match status" value="1"/>
</dbReference>
<comment type="caution">
    <text evidence="1">The sequence shown here is derived from an EMBL/GenBank/DDBJ whole genome shotgun (WGS) entry which is preliminary data.</text>
</comment>
<evidence type="ECO:0008006" key="3">
    <source>
        <dbReference type="Google" id="ProtNLM"/>
    </source>
</evidence>
<dbReference type="InterPro" id="IPR023214">
    <property type="entry name" value="HAD_sf"/>
</dbReference>
<dbReference type="OrthoDB" id="573782at2"/>
<keyword evidence="2" id="KW-1185">Reference proteome</keyword>
<dbReference type="EMBL" id="NKHF01000008">
    <property type="protein sequence ID" value="PCK33406.1"/>
    <property type="molecule type" value="Genomic_DNA"/>
</dbReference>
<dbReference type="AlphaFoldDB" id="A0A2A5JVN2"/>